<dbReference type="SUPFAM" id="SSF55729">
    <property type="entry name" value="Acyl-CoA N-acyltransferases (Nat)"/>
    <property type="match status" value="1"/>
</dbReference>
<proteinExistence type="predicted"/>
<dbReference type="Pfam" id="PF13508">
    <property type="entry name" value="Acetyltransf_7"/>
    <property type="match status" value="1"/>
</dbReference>
<dbReference type="EMBL" id="BNEE01000004">
    <property type="protein sequence ID" value="GHI84417.1"/>
    <property type="molecule type" value="Genomic_DNA"/>
</dbReference>
<comment type="caution">
    <text evidence="2">The sequence shown here is derived from an EMBL/GenBank/DDBJ whole genome shotgun (WGS) entry which is preliminary data.</text>
</comment>
<reference evidence="2" key="1">
    <citation type="submission" date="2020-09" db="EMBL/GenBank/DDBJ databases">
        <title>Whole genome shotgun sequence of Streptomyces xanthophaeus NBRC 12829.</title>
        <authorList>
            <person name="Komaki H."/>
            <person name="Tamura T."/>
        </authorList>
    </citation>
    <scope>NUCLEOTIDE SEQUENCE</scope>
    <source>
        <strain evidence="2">NBRC 12829</strain>
    </source>
</reference>
<dbReference type="Proteomes" id="UP000600026">
    <property type="component" value="Unassembled WGS sequence"/>
</dbReference>
<dbReference type="InterPro" id="IPR016181">
    <property type="entry name" value="Acyl_CoA_acyltransferase"/>
</dbReference>
<protein>
    <recommendedName>
        <fullName evidence="1">N-acetyltransferase domain-containing protein</fullName>
    </recommendedName>
</protein>
<accession>A0A919GTX1</accession>
<dbReference type="GO" id="GO:0016747">
    <property type="term" value="F:acyltransferase activity, transferring groups other than amino-acyl groups"/>
    <property type="evidence" value="ECO:0007669"/>
    <property type="project" value="InterPro"/>
</dbReference>
<feature type="domain" description="N-acetyltransferase" evidence="1">
    <location>
        <begin position="4"/>
        <end position="154"/>
    </location>
</feature>
<evidence type="ECO:0000313" key="2">
    <source>
        <dbReference type="EMBL" id="GHI84417.1"/>
    </source>
</evidence>
<name>A0A919GTX1_9ACTN</name>
<sequence>MPGPLIRTLHLSDDATAEAVHRIGRAAYAVEAQLIGFDGIPALRESLAELRARPLRWLGAVSPTGGIAGFLAWDEAADGVVHLDRLCVSPAWFRRGVASALLDHALTGTFPGRKVAVTTGAANLPAVTLYEGRGFVRGADFSPAPGLRMASFTRSAVTTARP</sequence>
<keyword evidence="3" id="KW-1185">Reference proteome</keyword>
<dbReference type="Gene3D" id="3.40.630.30">
    <property type="match status" value="1"/>
</dbReference>
<evidence type="ECO:0000259" key="1">
    <source>
        <dbReference type="PROSITE" id="PS51186"/>
    </source>
</evidence>
<dbReference type="CDD" id="cd04301">
    <property type="entry name" value="NAT_SF"/>
    <property type="match status" value="1"/>
</dbReference>
<gene>
    <name evidence="2" type="ORF">Sxan_17810</name>
</gene>
<evidence type="ECO:0000313" key="3">
    <source>
        <dbReference type="Proteomes" id="UP000600026"/>
    </source>
</evidence>
<dbReference type="RefSeq" id="WP_031143636.1">
    <property type="nucleotide sequence ID" value="NZ_BNEE01000004.1"/>
</dbReference>
<organism evidence="2 3">
    <name type="scientific">Streptomyces xanthophaeus</name>
    <dbReference type="NCBI Taxonomy" id="67385"/>
    <lineage>
        <taxon>Bacteria</taxon>
        <taxon>Bacillati</taxon>
        <taxon>Actinomycetota</taxon>
        <taxon>Actinomycetes</taxon>
        <taxon>Kitasatosporales</taxon>
        <taxon>Streptomycetaceae</taxon>
        <taxon>Streptomyces</taxon>
    </lineage>
</organism>
<dbReference type="PROSITE" id="PS51186">
    <property type="entry name" value="GNAT"/>
    <property type="match status" value="1"/>
</dbReference>
<dbReference type="InterPro" id="IPR000182">
    <property type="entry name" value="GNAT_dom"/>
</dbReference>
<dbReference type="OrthoDB" id="4322031at2"/>
<dbReference type="AlphaFoldDB" id="A0A919GTX1"/>